<feature type="transmembrane region" description="Helical" evidence="1">
    <location>
        <begin position="123"/>
        <end position="139"/>
    </location>
</feature>
<dbReference type="SUPFAM" id="SSF103481">
    <property type="entry name" value="Multidrug resistance efflux transporter EmrE"/>
    <property type="match status" value="2"/>
</dbReference>
<proteinExistence type="predicted"/>
<feature type="transmembrane region" description="Helical" evidence="1">
    <location>
        <begin position="262"/>
        <end position="282"/>
    </location>
</feature>
<dbReference type="RefSeq" id="WP_107975163.1">
    <property type="nucleotide sequence ID" value="NZ_BMEZ01000005.1"/>
</dbReference>
<name>A0A2T6B2E5_9RHOB</name>
<protein>
    <submittedName>
        <fullName evidence="2">EamA-like transporter family protein</fullName>
    </submittedName>
</protein>
<sequence>MTRSPLFGLGLAAMGALVLTPDALFMRLSGMAGLQMLGWRGICLGTIFLTIWAATSRRRRGDLTRLASPAGVVLVAAQFSNALFFPVGIAAAPVAVMLLAVATAPVWSALLSRLVLGETTARSTWVTIMAVLAGIGWAVSGEGELGLNLAALTGAACGLAVALSLATNFVTLRRAPDIPILLAIGLGALLSGTTGWLVTGPAAMTEGTVWAILVTGLVILPVSFFSLSLASRHTAAANVSLFLLLETVLGPLWVWLGTGEAPTQRMLTGGAVVVASLAAYLAHQRALARRGRFGRKVPADRMRS</sequence>
<dbReference type="InterPro" id="IPR037185">
    <property type="entry name" value="EmrE-like"/>
</dbReference>
<feature type="transmembrane region" description="Helical" evidence="1">
    <location>
        <begin position="90"/>
        <end position="111"/>
    </location>
</feature>
<keyword evidence="1" id="KW-0812">Transmembrane</keyword>
<dbReference type="OrthoDB" id="9810239at2"/>
<feature type="transmembrane region" description="Helical" evidence="1">
    <location>
        <begin position="236"/>
        <end position="256"/>
    </location>
</feature>
<evidence type="ECO:0000256" key="1">
    <source>
        <dbReference type="SAM" id="Phobius"/>
    </source>
</evidence>
<evidence type="ECO:0000313" key="2">
    <source>
        <dbReference type="EMBL" id="PTX50250.1"/>
    </source>
</evidence>
<gene>
    <name evidence="2" type="ORF">C8N44_105110</name>
</gene>
<feature type="transmembrane region" description="Helical" evidence="1">
    <location>
        <begin position="210"/>
        <end position="229"/>
    </location>
</feature>
<feature type="transmembrane region" description="Helical" evidence="1">
    <location>
        <begin position="145"/>
        <end position="166"/>
    </location>
</feature>
<keyword evidence="1" id="KW-0472">Membrane</keyword>
<evidence type="ECO:0000313" key="3">
    <source>
        <dbReference type="Proteomes" id="UP000244069"/>
    </source>
</evidence>
<accession>A0A2T6B2E5</accession>
<feature type="transmembrane region" description="Helical" evidence="1">
    <location>
        <begin position="66"/>
        <end position="84"/>
    </location>
</feature>
<organism evidence="2 3">
    <name type="scientific">Allosediminivita pacifica</name>
    <dbReference type="NCBI Taxonomy" id="1267769"/>
    <lineage>
        <taxon>Bacteria</taxon>
        <taxon>Pseudomonadati</taxon>
        <taxon>Pseudomonadota</taxon>
        <taxon>Alphaproteobacteria</taxon>
        <taxon>Rhodobacterales</taxon>
        <taxon>Paracoccaceae</taxon>
        <taxon>Allosediminivita</taxon>
    </lineage>
</organism>
<dbReference type="AlphaFoldDB" id="A0A2T6B2E5"/>
<keyword evidence="3" id="KW-1185">Reference proteome</keyword>
<dbReference type="EMBL" id="QBKN01000005">
    <property type="protein sequence ID" value="PTX50250.1"/>
    <property type="molecule type" value="Genomic_DNA"/>
</dbReference>
<feature type="transmembrane region" description="Helical" evidence="1">
    <location>
        <begin position="178"/>
        <end position="198"/>
    </location>
</feature>
<reference evidence="2 3" key="1">
    <citation type="submission" date="2018-04" db="EMBL/GenBank/DDBJ databases">
        <title>Genomic Encyclopedia of Archaeal and Bacterial Type Strains, Phase II (KMG-II): from individual species to whole genera.</title>
        <authorList>
            <person name="Goeker M."/>
        </authorList>
    </citation>
    <scope>NUCLEOTIDE SEQUENCE [LARGE SCALE GENOMIC DNA]</scope>
    <source>
        <strain evidence="2 3">DSM 29329</strain>
    </source>
</reference>
<feature type="transmembrane region" description="Helical" evidence="1">
    <location>
        <begin position="37"/>
        <end position="54"/>
    </location>
</feature>
<comment type="caution">
    <text evidence="2">The sequence shown here is derived from an EMBL/GenBank/DDBJ whole genome shotgun (WGS) entry which is preliminary data.</text>
</comment>
<dbReference type="Proteomes" id="UP000244069">
    <property type="component" value="Unassembled WGS sequence"/>
</dbReference>
<keyword evidence="1" id="KW-1133">Transmembrane helix</keyword>